<dbReference type="InterPro" id="IPR017970">
    <property type="entry name" value="Homeobox_CS"/>
</dbReference>
<evidence type="ECO:0000256" key="3">
    <source>
        <dbReference type="ARBA" id="ARBA00023015"/>
    </source>
</evidence>
<evidence type="ECO:0000313" key="15">
    <source>
        <dbReference type="EMBL" id="KAK2158771.1"/>
    </source>
</evidence>
<dbReference type="GO" id="GO:0000978">
    <property type="term" value="F:RNA polymerase II cis-regulatory region sequence-specific DNA binding"/>
    <property type="evidence" value="ECO:0007669"/>
    <property type="project" value="TreeGrafter"/>
</dbReference>
<evidence type="ECO:0000256" key="1">
    <source>
        <dbReference type="ARBA" id="ARBA00004123"/>
    </source>
</evidence>
<keyword evidence="16" id="KW-1185">Reference proteome</keyword>
<dbReference type="GO" id="GO:0010557">
    <property type="term" value="P:positive regulation of macromolecule biosynthetic process"/>
    <property type="evidence" value="ECO:0007669"/>
    <property type="project" value="UniProtKB-ARBA"/>
</dbReference>
<dbReference type="SUPFAM" id="SSF46689">
    <property type="entry name" value="Homeodomain-like"/>
    <property type="match status" value="1"/>
</dbReference>
<dbReference type="InterPro" id="IPR000327">
    <property type="entry name" value="POU_dom"/>
</dbReference>
<dbReference type="PRINTS" id="PR00028">
    <property type="entry name" value="POUDOMAIN"/>
</dbReference>
<dbReference type="SMART" id="SM00389">
    <property type="entry name" value="HOX"/>
    <property type="match status" value="1"/>
</dbReference>
<comment type="similarity">
    <text evidence="2">Belongs to the POU transcription factor family. Class-1 subfamily.</text>
</comment>
<evidence type="ECO:0000256" key="10">
    <source>
        <dbReference type="RuleBase" id="RU000682"/>
    </source>
</evidence>
<dbReference type="Pfam" id="PF00046">
    <property type="entry name" value="Homeodomain"/>
    <property type="match status" value="1"/>
</dbReference>
<dbReference type="PANTHER" id="PTHR11636:SF84">
    <property type="entry name" value="NETRIN-1-RELATED"/>
    <property type="match status" value="1"/>
</dbReference>
<protein>
    <recommendedName>
        <fullName evidence="11">POU domain protein</fullName>
    </recommendedName>
</protein>
<dbReference type="PROSITE" id="PS51179">
    <property type="entry name" value="POU_3"/>
    <property type="match status" value="1"/>
</dbReference>
<dbReference type="CDD" id="cd00086">
    <property type="entry name" value="homeodomain"/>
    <property type="match status" value="1"/>
</dbReference>
<comment type="caution">
    <text evidence="15">The sequence shown here is derived from an EMBL/GenBank/DDBJ whole genome shotgun (WGS) entry which is preliminary data.</text>
</comment>
<gene>
    <name evidence="15" type="ORF">LSH36_164g05029</name>
</gene>
<dbReference type="InterPro" id="IPR013847">
    <property type="entry name" value="POU"/>
</dbReference>
<proteinExistence type="inferred from homology"/>
<dbReference type="InterPro" id="IPR001356">
    <property type="entry name" value="HD"/>
</dbReference>
<dbReference type="EMBL" id="JAODUP010000164">
    <property type="protein sequence ID" value="KAK2158771.1"/>
    <property type="molecule type" value="Genomic_DNA"/>
</dbReference>
<feature type="region of interest" description="Disordered" evidence="12">
    <location>
        <begin position="114"/>
        <end position="151"/>
    </location>
</feature>
<evidence type="ECO:0000256" key="2">
    <source>
        <dbReference type="ARBA" id="ARBA00008811"/>
    </source>
</evidence>
<sequence length="319" mass="35277">MNSVTLSSVGSRLRRPDDLIRCHPIFGRIPLPFGFLSTSPLSTQLHDPYPTLQSTLTAANPYGGALNFLPPTLESSAFSPTKSFRPWPLHYGACMTLIHAPGSLGYPDPASGRMWPSSSQRALGQSVLGDGEPEVARNSPPPGEEQVDGADLRDLEQFAANFKSRRIKLGFTQTNVGNSLARVHGSVFSQTTICRFENLQLSFKNACKLRPILEQWLIQAEQAHGDDKSGTMDRRRKRRTTISALAKDALESHFTRQPKPSSYDIARVATALRLEKEVVRVWFCNRRQRDKRVKTSLNAGLGNNVDMSALLPYSTVGSQ</sequence>
<keyword evidence="7 11" id="KW-0804">Transcription</keyword>
<keyword evidence="3" id="KW-0805">Transcription regulation</keyword>
<evidence type="ECO:0000256" key="6">
    <source>
        <dbReference type="ARBA" id="ARBA00023159"/>
    </source>
</evidence>
<accession>A0AAD9N8C4</accession>
<evidence type="ECO:0000256" key="8">
    <source>
        <dbReference type="ARBA" id="ARBA00023242"/>
    </source>
</evidence>
<evidence type="ECO:0000259" key="13">
    <source>
        <dbReference type="PROSITE" id="PS50071"/>
    </source>
</evidence>
<feature type="domain" description="POU-specific" evidence="14">
    <location>
        <begin position="147"/>
        <end position="221"/>
    </location>
</feature>
<dbReference type="InterPro" id="IPR050255">
    <property type="entry name" value="POU_domain_TF"/>
</dbReference>
<dbReference type="InterPro" id="IPR009057">
    <property type="entry name" value="Homeodomain-like_sf"/>
</dbReference>
<evidence type="ECO:0000256" key="9">
    <source>
        <dbReference type="PROSITE-ProRule" id="PRU00108"/>
    </source>
</evidence>
<feature type="DNA-binding region" description="Homeobox" evidence="9">
    <location>
        <begin position="235"/>
        <end position="294"/>
    </location>
</feature>
<dbReference type="PROSITE" id="PS00027">
    <property type="entry name" value="HOMEOBOX_1"/>
    <property type="match status" value="1"/>
</dbReference>
<comment type="subcellular location">
    <subcellularLocation>
        <location evidence="1 9 10">Nucleus</location>
    </subcellularLocation>
</comment>
<dbReference type="Gene3D" id="1.10.10.60">
    <property type="entry name" value="Homeodomain-like"/>
    <property type="match status" value="1"/>
</dbReference>
<keyword evidence="5 9" id="KW-0371">Homeobox</keyword>
<dbReference type="Gene3D" id="1.10.260.40">
    <property type="entry name" value="lambda repressor-like DNA-binding domains"/>
    <property type="match status" value="1"/>
</dbReference>
<dbReference type="GO" id="GO:0000981">
    <property type="term" value="F:DNA-binding transcription factor activity, RNA polymerase II-specific"/>
    <property type="evidence" value="ECO:0007669"/>
    <property type="project" value="InterPro"/>
</dbReference>
<dbReference type="PROSITE" id="PS00465">
    <property type="entry name" value="POU_2"/>
    <property type="match status" value="1"/>
</dbReference>
<organism evidence="15 16">
    <name type="scientific">Paralvinella palmiformis</name>
    <dbReference type="NCBI Taxonomy" id="53620"/>
    <lineage>
        <taxon>Eukaryota</taxon>
        <taxon>Metazoa</taxon>
        <taxon>Spiralia</taxon>
        <taxon>Lophotrochozoa</taxon>
        <taxon>Annelida</taxon>
        <taxon>Polychaeta</taxon>
        <taxon>Sedentaria</taxon>
        <taxon>Canalipalpata</taxon>
        <taxon>Terebellida</taxon>
        <taxon>Terebelliformia</taxon>
        <taxon>Alvinellidae</taxon>
        <taxon>Paralvinella</taxon>
    </lineage>
</organism>
<dbReference type="InterPro" id="IPR010982">
    <property type="entry name" value="Lambda_DNA-bd_dom_sf"/>
</dbReference>
<feature type="domain" description="Homeobox" evidence="13">
    <location>
        <begin position="233"/>
        <end position="293"/>
    </location>
</feature>
<dbReference type="PROSITE" id="PS00035">
    <property type="entry name" value="POU_1"/>
    <property type="match status" value="1"/>
</dbReference>
<dbReference type="SMART" id="SM00352">
    <property type="entry name" value="POU"/>
    <property type="match status" value="1"/>
</dbReference>
<dbReference type="AlphaFoldDB" id="A0AAD9N8C4"/>
<keyword evidence="6" id="KW-0010">Activator</keyword>
<evidence type="ECO:0000256" key="7">
    <source>
        <dbReference type="ARBA" id="ARBA00023163"/>
    </source>
</evidence>
<evidence type="ECO:0000256" key="5">
    <source>
        <dbReference type="ARBA" id="ARBA00023155"/>
    </source>
</evidence>
<evidence type="ECO:0000313" key="16">
    <source>
        <dbReference type="Proteomes" id="UP001208570"/>
    </source>
</evidence>
<dbReference type="Pfam" id="PF00157">
    <property type="entry name" value="Pou"/>
    <property type="match status" value="1"/>
</dbReference>
<dbReference type="PROSITE" id="PS50071">
    <property type="entry name" value="HOMEOBOX_2"/>
    <property type="match status" value="1"/>
</dbReference>
<dbReference type="Proteomes" id="UP001208570">
    <property type="component" value="Unassembled WGS sequence"/>
</dbReference>
<reference evidence="15" key="1">
    <citation type="journal article" date="2023" name="Mol. Biol. Evol.">
        <title>Third-Generation Sequencing Reveals the Adaptive Role of the Epigenome in Three Deep-Sea Polychaetes.</title>
        <authorList>
            <person name="Perez M."/>
            <person name="Aroh O."/>
            <person name="Sun Y."/>
            <person name="Lan Y."/>
            <person name="Juniper S.K."/>
            <person name="Young C.R."/>
            <person name="Angers B."/>
            <person name="Qian P.Y."/>
        </authorList>
    </citation>
    <scope>NUCLEOTIDE SEQUENCE</scope>
    <source>
        <strain evidence="15">P08H-3</strain>
    </source>
</reference>
<keyword evidence="8 9" id="KW-0539">Nucleus</keyword>
<evidence type="ECO:0000256" key="11">
    <source>
        <dbReference type="RuleBase" id="RU361194"/>
    </source>
</evidence>
<dbReference type="FunFam" id="1.10.260.40:FF:000007">
    <property type="entry name" value="POU domain protein"/>
    <property type="match status" value="1"/>
</dbReference>
<evidence type="ECO:0000256" key="12">
    <source>
        <dbReference type="SAM" id="MobiDB-lite"/>
    </source>
</evidence>
<dbReference type="FunFam" id="1.10.10.60:FF:000150">
    <property type="entry name" value="POU domain protein"/>
    <property type="match status" value="1"/>
</dbReference>
<evidence type="ECO:0000259" key="14">
    <source>
        <dbReference type="PROSITE" id="PS51179"/>
    </source>
</evidence>
<dbReference type="GO" id="GO:0005634">
    <property type="term" value="C:nucleus"/>
    <property type="evidence" value="ECO:0007669"/>
    <property type="project" value="UniProtKB-SubCell"/>
</dbReference>
<dbReference type="SUPFAM" id="SSF47413">
    <property type="entry name" value="lambda repressor-like DNA-binding domains"/>
    <property type="match status" value="1"/>
</dbReference>
<dbReference type="PANTHER" id="PTHR11636">
    <property type="entry name" value="POU DOMAIN"/>
    <property type="match status" value="1"/>
</dbReference>
<name>A0AAD9N8C4_9ANNE</name>
<evidence type="ECO:0000256" key="4">
    <source>
        <dbReference type="ARBA" id="ARBA00023125"/>
    </source>
</evidence>
<keyword evidence="4 9" id="KW-0238">DNA-binding</keyword>